<evidence type="ECO:0000313" key="2">
    <source>
        <dbReference type="EMBL" id="CAA9329954.1"/>
    </source>
</evidence>
<feature type="compositionally biased region" description="Low complexity" evidence="1">
    <location>
        <begin position="40"/>
        <end position="66"/>
    </location>
</feature>
<feature type="compositionally biased region" description="Basic residues" evidence="1">
    <location>
        <begin position="67"/>
        <end position="81"/>
    </location>
</feature>
<proteinExistence type="predicted"/>
<gene>
    <name evidence="2" type="ORF">AVDCRST_MAG24-756</name>
</gene>
<feature type="compositionally biased region" description="Polar residues" evidence="1">
    <location>
        <begin position="23"/>
        <end position="39"/>
    </location>
</feature>
<accession>A0A6J4LDR0</accession>
<feature type="non-terminal residue" evidence="2">
    <location>
        <position position="1"/>
    </location>
</feature>
<dbReference type="EMBL" id="CADCUF010000119">
    <property type="protein sequence ID" value="CAA9329954.1"/>
    <property type="molecule type" value="Genomic_DNA"/>
</dbReference>
<reference evidence="2" key="1">
    <citation type="submission" date="2020-02" db="EMBL/GenBank/DDBJ databases">
        <authorList>
            <person name="Meier V. D."/>
        </authorList>
    </citation>
    <scope>NUCLEOTIDE SEQUENCE</scope>
    <source>
        <strain evidence="2">AVDCRST_MAG24</strain>
    </source>
</reference>
<evidence type="ECO:0000256" key="1">
    <source>
        <dbReference type="SAM" id="MobiDB-lite"/>
    </source>
</evidence>
<name>A0A6J4LDR0_9ACTN</name>
<feature type="region of interest" description="Disordered" evidence="1">
    <location>
        <begin position="1"/>
        <end position="89"/>
    </location>
</feature>
<protein>
    <submittedName>
        <fullName evidence="2">Uncharacterized protein</fullName>
    </submittedName>
</protein>
<feature type="non-terminal residue" evidence="2">
    <location>
        <position position="89"/>
    </location>
</feature>
<dbReference type="AlphaFoldDB" id="A0A6J4LDR0"/>
<feature type="compositionally biased region" description="Polar residues" evidence="1">
    <location>
        <begin position="1"/>
        <end position="12"/>
    </location>
</feature>
<sequence>WTNSDAPSTTVRRASGKPGTISRARSTGKNGSSAPHTSWTGTSRRAWSAARSRTSRVSKLASSATAARRRSASRWSGRRKNSSNSPSSS</sequence>
<organism evidence="2">
    <name type="scientific">uncultured Nocardioidaceae bacterium</name>
    <dbReference type="NCBI Taxonomy" id="253824"/>
    <lineage>
        <taxon>Bacteria</taxon>
        <taxon>Bacillati</taxon>
        <taxon>Actinomycetota</taxon>
        <taxon>Actinomycetes</taxon>
        <taxon>Propionibacteriales</taxon>
        <taxon>Nocardioidaceae</taxon>
        <taxon>environmental samples</taxon>
    </lineage>
</organism>